<gene>
    <name evidence="3" type="ORF">SAMN05216216_1424</name>
</gene>
<evidence type="ECO:0000259" key="2">
    <source>
        <dbReference type="Pfam" id="PF01321"/>
    </source>
</evidence>
<feature type="domain" description="Peptidase M24" evidence="1">
    <location>
        <begin position="160"/>
        <end position="374"/>
    </location>
</feature>
<dbReference type="EMBL" id="FNFY01000042">
    <property type="protein sequence ID" value="SDL32055.1"/>
    <property type="molecule type" value="Genomic_DNA"/>
</dbReference>
<dbReference type="OrthoDB" id="9806388at2"/>
<dbReference type="CDD" id="cd01066">
    <property type="entry name" value="APP_MetAP"/>
    <property type="match status" value="1"/>
</dbReference>
<keyword evidence="3" id="KW-0645">Protease</keyword>
<accession>A0A1G9J421</accession>
<keyword evidence="3" id="KW-0378">Hydrolase</keyword>
<dbReference type="SUPFAM" id="SSF55920">
    <property type="entry name" value="Creatinase/aminopeptidase"/>
    <property type="match status" value="1"/>
</dbReference>
<dbReference type="Gene3D" id="3.40.350.10">
    <property type="entry name" value="Creatinase/prolidase N-terminal domain"/>
    <property type="match status" value="1"/>
</dbReference>
<dbReference type="InterPro" id="IPR050659">
    <property type="entry name" value="Peptidase_M24B"/>
</dbReference>
<dbReference type="AlphaFoldDB" id="A0A1G9J421"/>
<dbReference type="Proteomes" id="UP000199008">
    <property type="component" value="Unassembled WGS sequence"/>
</dbReference>
<dbReference type="InterPro" id="IPR000587">
    <property type="entry name" value="Creatinase_N"/>
</dbReference>
<name>A0A1G9J421_9BACL</name>
<sequence>MLLKISNKEIKERQNKFRDQLSERKIDASILFSTTDIFYLTNFMFRPSERPIAFFTDSNQESHLFVPALEKTHAEEYAVVNHVHSYPEYPGTEHPMNILKAVLLESGFNNLSVGMDSTGYSSAKGYTGPEITELMDFNNIETIKGLVEKLRYIKSSNEIELIKESARWGNLAHTLLVEYTKAGKREMEIEGRATYEATQMMFKTLGNGYKPYGNPAHAFYRGQIGPHSAFPHSQNQNALIEKGFNVVSQAACDVWGYKSELERTMFIEEASIEQEKYFNHMYNAQEIAFEKIKPGIAASEVEREVQRYFNENGLSENVRHHTGHNMGLLNHEAPFFDLGDHTILKEGMVFSVEPGVYVEGLGAFRHSDTVVVTDAGMELITYYPRDFESLII</sequence>
<dbReference type="InterPro" id="IPR036005">
    <property type="entry name" value="Creatinase/aminopeptidase-like"/>
</dbReference>
<evidence type="ECO:0000313" key="4">
    <source>
        <dbReference type="Proteomes" id="UP000199008"/>
    </source>
</evidence>
<dbReference type="SUPFAM" id="SSF53092">
    <property type="entry name" value="Creatinase/prolidase N-terminal domain"/>
    <property type="match status" value="1"/>
</dbReference>
<dbReference type="PANTHER" id="PTHR46112">
    <property type="entry name" value="AMINOPEPTIDASE"/>
    <property type="match status" value="1"/>
</dbReference>
<protein>
    <submittedName>
        <fullName evidence="3">Xaa-Pro aminopeptidase</fullName>
    </submittedName>
</protein>
<dbReference type="PANTHER" id="PTHR46112:SF2">
    <property type="entry name" value="XAA-PRO AMINOPEPTIDASE P-RELATED"/>
    <property type="match status" value="1"/>
</dbReference>
<dbReference type="GO" id="GO:0004177">
    <property type="term" value="F:aminopeptidase activity"/>
    <property type="evidence" value="ECO:0007669"/>
    <property type="project" value="UniProtKB-KW"/>
</dbReference>
<dbReference type="Gene3D" id="3.90.230.10">
    <property type="entry name" value="Creatinase/methionine aminopeptidase superfamily"/>
    <property type="match status" value="1"/>
</dbReference>
<dbReference type="STRING" id="576118.SAMN05216216_1424"/>
<reference evidence="4" key="1">
    <citation type="submission" date="2016-10" db="EMBL/GenBank/DDBJ databases">
        <authorList>
            <person name="Varghese N."/>
            <person name="Submissions S."/>
        </authorList>
    </citation>
    <scope>NUCLEOTIDE SEQUENCE [LARGE SCALE GENOMIC DNA]</scope>
    <source>
        <strain evidence="4">CGMCC 1.8895</strain>
    </source>
</reference>
<evidence type="ECO:0000259" key="1">
    <source>
        <dbReference type="Pfam" id="PF00557"/>
    </source>
</evidence>
<dbReference type="InterPro" id="IPR029149">
    <property type="entry name" value="Creatin/AminoP/Spt16_N"/>
</dbReference>
<dbReference type="Pfam" id="PF01321">
    <property type="entry name" value="Creatinase_N"/>
    <property type="match status" value="1"/>
</dbReference>
<proteinExistence type="predicted"/>
<dbReference type="Pfam" id="PF00557">
    <property type="entry name" value="Peptidase_M24"/>
    <property type="match status" value="1"/>
</dbReference>
<keyword evidence="3" id="KW-0031">Aminopeptidase</keyword>
<dbReference type="RefSeq" id="WP_092988226.1">
    <property type="nucleotide sequence ID" value="NZ_FNFY01000042.1"/>
</dbReference>
<evidence type="ECO:0000313" key="3">
    <source>
        <dbReference type="EMBL" id="SDL32055.1"/>
    </source>
</evidence>
<dbReference type="InterPro" id="IPR000994">
    <property type="entry name" value="Pept_M24"/>
</dbReference>
<keyword evidence="4" id="KW-1185">Reference proteome</keyword>
<organism evidence="3 4">
    <name type="scientific">Lacicoccus qingdaonensis</name>
    <dbReference type="NCBI Taxonomy" id="576118"/>
    <lineage>
        <taxon>Bacteria</taxon>
        <taxon>Bacillati</taxon>
        <taxon>Bacillota</taxon>
        <taxon>Bacilli</taxon>
        <taxon>Bacillales</taxon>
        <taxon>Salinicoccaceae</taxon>
        <taxon>Lacicoccus</taxon>
    </lineage>
</organism>
<feature type="domain" description="Creatinase N-terminal" evidence="2">
    <location>
        <begin position="13"/>
        <end position="153"/>
    </location>
</feature>